<dbReference type="RefSeq" id="WP_088822217.1">
    <property type="nucleotide sequence ID" value="NZ_FZLN01000001.1"/>
</dbReference>
<sequence>MPYYLLALGLTLLLIGVFIFHVESLHSLDQNLMMIAEHHRVDWLNPIAITLSKLGGMPAMLVCCALLICWLLFKKKTNAALYLCISFIGAGSLGWVFKFIIDRTRPDMVMHLVKSYGSSFPSAHSIYAAAISCFVALFIVYEKHIPSNLATTALVVVFAWTIFMGASRVYLGVHYPSDVLAGWGIGYIWVSLLYLFHNRDKVFRK</sequence>
<dbReference type="PANTHER" id="PTHR14969:SF13">
    <property type="entry name" value="AT30094P"/>
    <property type="match status" value="1"/>
</dbReference>
<feature type="transmembrane region" description="Helical" evidence="4">
    <location>
        <begin position="80"/>
        <end position="101"/>
    </location>
</feature>
<dbReference type="SUPFAM" id="SSF48317">
    <property type="entry name" value="Acid phosphatase/Vanadium-dependent haloperoxidase"/>
    <property type="match status" value="1"/>
</dbReference>
<keyword evidence="4" id="KW-0812">Transmembrane</keyword>
<accession>A0A217ECH3</accession>
<name>A0A217ECH3_9GAMM</name>
<dbReference type="EMBL" id="FZLN01000001">
    <property type="protein sequence ID" value="SNQ28208.1"/>
    <property type="molecule type" value="Genomic_DNA"/>
</dbReference>
<gene>
    <name evidence="6" type="ORF">SAMN05444584_0120</name>
</gene>
<feature type="domain" description="Phosphatidic acid phosphatase type 2/haloperoxidase" evidence="5">
    <location>
        <begin position="81"/>
        <end position="194"/>
    </location>
</feature>
<dbReference type="Pfam" id="PF01569">
    <property type="entry name" value="PAP2"/>
    <property type="match status" value="1"/>
</dbReference>
<evidence type="ECO:0000313" key="6">
    <source>
        <dbReference type="EMBL" id="SNQ28208.1"/>
    </source>
</evidence>
<dbReference type="GO" id="GO:0050380">
    <property type="term" value="F:undecaprenyl-diphosphatase activity"/>
    <property type="evidence" value="ECO:0007669"/>
    <property type="project" value="UniProtKB-EC"/>
</dbReference>
<dbReference type="Proteomes" id="UP000243463">
    <property type="component" value="Unassembled WGS sequence"/>
</dbReference>
<evidence type="ECO:0000256" key="2">
    <source>
        <dbReference type="ARBA" id="ARBA00032707"/>
    </source>
</evidence>
<proteinExistence type="predicted"/>
<dbReference type="Gene3D" id="1.20.144.10">
    <property type="entry name" value="Phosphatidic acid phosphatase type 2/haloperoxidase"/>
    <property type="match status" value="2"/>
</dbReference>
<dbReference type="PANTHER" id="PTHR14969">
    <property type="entry name" value="SPHINGOSINE-1-PHOSPHATE PHOSPHOHYDROLASE"/>
    <property type="match status" value="1"/>
</dbReference>
<evidence type="ECO:0000259" key="5">
    <source>
        <dbReference type="SMART" id="SM00014"/>
    </source>
</evidence>
<feature type="transmembrane region" description="Helical" evidence="4">
    <location>
        <begin position="153"/>
        <end position="173"/>
    </location>
</feature>
<keyword evidence="4" id="KW-0472">Membrane</keyword>
<evidence type="ECO:0000256" key="4">
    <source>
        <dbReference type="SAM" id="Phobius"/>
    </source>
</evidence>
<feature type="transmembrane region" description="Helical" evidence="4">
    <location>
        <begin position="51"/>
        <end position="73"/>
    </location>
</feature>
<keyword evidence="7" id="KW-1185">Reference proteome</keyword>
<dbReference type="OrthoDB" id="9780918at2"/>
<evidence type="ECO:0000313" key="7">
    <source>
        <dbReference type="Proteomes" id="UP000243463"/>
    </source>
</evidence>
<dbReference type="SMART" id="SM00014">
    <property type="entry name" value="acidPPc"/>
    <property type="match status" value="1"/>
</dbReference>
<dbReference type="EC" id="3.6.1.27" evidence="1"/>
<dbReference type="AlphaFoldDB" id="A0A217ECH3"/>
<comment type="catalytic activity">
    <reaction evidence="3">
        <text>di-trans,octa-cis-undecaprenyl diphosphate + H2O = di-trans,octa-cis-undecaprenyl phosphate + phosphate + H(+)</text>
        <dbReference type="Rhea" id="RHEA:28094"/>
        <dbReference type="ChEBI" id="CHEBI:15377"/>
        <dbReference type="ChEBI" id="CHEBI:15378"/>
        <dbReference type="ChEBI" id="CHEBI:43474"/>
        <dbReference type="ChEBI" id="CHEBI:58405"/>
        <dbReference type="ChEBI" id="CHEBI:60392"/>
        <dbReference type="EC" id="3.6.1.27"/>
    </reaction>
</comment>
<feature type="transmembrane region" description="Helical" evidence="4">
    <location>
        <begin position="121"/>
        <end position="141"/>
    </location>
</feature>
<evidence type="ECO:0000256" key="1">
    <source>
        <dbReference type="ARBA" id="ARBA00012374"/>
    </source>
</evidence>
<reference evidence="7" key="1">
    <citation type="submission" date="2017-06" db="EMBL/GenBank/DDBJ databases">
        <authorList>
            <person name="Varghese N."/>
            <person name="Submissions S."/>
        </authorList>
    </citation>
    <scope>NUCLEOTIDE SEQUENCE [LARGE SCALE GENOMIC DNA]</scope>
    <source>
        <strain evidence="7">ANC 5114</strain>
    </source>
</reference>
<keyword evidence="4" id="KW-1133">Transmembrane helix</keyword>
<feature type="transmembrane region" description="Helical" evidence="4">
    <location>
        <begin position="179"/>
        <end position="196"/>
    </location>
</feature>
<dbReference type="InterPro" id="IPR036938">
    <property type="entry name" value="PAP2/HPO_sf"/>
</dbReference>
<organism evidence="6 7">
    <name type="scientific">Acinetobacter apis</name>
    <dbReference type="NCBI Taxonomy" id="1229165"/>
    <lineage>
        <taxon>Bacteria</taxon>
        <taxon>Pseudomonadati</taxon>
        <taxon>Pseudomonadota</taxon>
        <taxon>Gammaproteobacteria</taxon>
        <taxon>Moraxellales</taxon>
        <taxon>Moraxellaceae</taxon>
        <taxon>Acinetobacter</taxon>
    </lineage>
</organism>
<dbReference type="CDD" id="cd03392">
    <property type="entry name" value="PAP2_like_2"/>
    <property type="match status" value="1"/>
</dbReference>
<protein>
    <recommendedName>
        <fullName evidence="1">undecaprenyl-diphosphate phosphatase</fullName>
        <ecNumber evidence="1">3.6.1.27</ecNumber>
    </recommendedName>
    <alternativeName>
        <fullName evidence="2">Undecaprenyl pyrophosphate phosphatase</fullName>
    </alternativeName>
</protein>
<evidence type="ECO:0000256" key="3">
    <source>
        <dbReference type="ARBA" id="ARBA00047594"/>
    </source>
</evidence>
<dbReference type="InterPro" id="IPR000326">
    <property type="entry name" value="PAP2/HPO"/>
</dbReference>